<proteinExistence type="predicted"/>
<feature type="region of interest" description="Disordered" evidence="1">
    <location>
        <begin position="55"/>
        <end position="84"/>
    </location>
</feature>
<feature type="compositionally biased region" description="Polar residues" evidence="1">
    <location>
        <begin position="237"/>
        <end position="247"/>
    </location>
</feature>
<feature type="region of interest" description="Disordered" evidence="1">
    <location>
        <begin position="307"/>
        <end position="345"/>
    </location>
</feature>
<sequence length="657" mass="64096">MLQGSAAASTAARAATGAAAGTPVPAAAPLHPAAVPAAPLPSAAIPTAAAVPSTPVPAAAAAPSPLPAPRPIPPPPPAPAALPAASATAPATAAMPASAAAAAATAPLTGTFPAPSTRGRGRAWTRKPAQAQAQAAEQAAAPRSARAGAVSHGAQWPSELSPSIVAAAAGVNAAMAEAASAAATTASTGANANDALAAPPPPRLGLPQPPHPASPQPLPPPPPAAGWQQQQSGVSPALQSPGTSCGSSLKPRGRGSAGAGVVGVLAQRGGAADTAADIVALVVEVQVEVQAAMIGGAGAESGSGIGTGGGGAAAAAGTGGSGNASGSGTGRGEDPAGRASVGGGGSGSGLARGGFFGHGGPGGSRVSRANSCAMMAAPGVVHAPTGGRPPPAAAALPSPSNDRGAGSSAPDCADDTSAAQLWQVAASSPDLLHRFRACMHLASWLQWRGAELGLPAATNSAKDVSGPAWSRPEARDWVGQVLRAGECLARFGDVHFAADQPVSSREYAKLLQLFLEEHGAVLRWGSIGGLPPALHGEALVIRTLLETRCERYDLDFGRLVGEVRGQQAQEPPPPPRKSDGGGGCSAGGPVQPGPLEVARSAIERVDEVRDVLVKGLLLCKIVWAAACFVRGGGRGSRSRSAAAGARAETEDKRVEQE</sequence>
<feature type="compositionally biased region" description="Low complexity" evidence="1">
    <location>
        <begin position="129"/>
        <end position="149"/>
    </location>
</feature>
<feature type="region of interest" description="Disordered" evidence="1">
    <location>
        <begin position="108"/>
        <end position="155"/>
    </location>
</feature>
<accession>A0A9W6F4B5</accession>
<dbReference type="PANTHER" id="PTHR45725">
    <property type="entry name" value="FORMIN HOMOLOGY 2 FAMILY MEMBER"/>
    <property type="match status" value="1"/>
</dbReference>
<evidence type="ECO:0000256" key="1">
    <source>
        <dbReference type="SAM" id="MobiDB-lite"/>
    </source>
</evidence>
<feature type="compositionally biased region" description="Gly residues" evidence="1">
    <location>
        <begin position="307"/>
        <end position="330"/>
    </location>
</feature>
<comment type="caution">
    <text evidence="2">The sequence shown here is derived from an EMBL/GenBank/DDBJ whole genome shotgun (WGS) entry which is preliminary data.</text>
</comment>
<feature type="region of interest" description="Disordered" evidence="1">
    <location>
        <begin position="1"/>
        <end position="30"/>
    </location>
</feature>
<name>A0A9W6F4B5_9CHLO</name>
<evidence type="ECO:0000313" key="3">
    <source>
        <dbReference type="Proteomes" id="UP001165080"/>
    </source>
</evidence>
<dbReference type="AlphaFoldDB" id="A0A9W6F4B5"/>
<feature type="compositionally biased region" description="Pro residues" evidence="1">
    <location>
        <begin position="64"/>
        <end position="80"/>
    </location>
</feature>
<feature type="region of interest" description="Disordered" evidence="1">
    <location>
        <begin position="563"/>
        <end position="590"/>
    </location>
</feature>
<evidence type="ECO:0000313" key="2">
    <source>
        <dbReference type="EMBL" id="GLC55201.1"/>
    </source>
</evidence>
<organism evidence="2 3">
    <name type="scientific">Pleodorina starrii</name>
    <dbReference type="NCBI Taxonomy" id="330485"/>
    <lineage>
        <taxon>Eukaryota</taxon>
        <taxon>Viridiplantae</taxon>
        <taxon>Chlorophyta</taxon>
        <taxon>core chlorophytes</taxon>
        <taxon>Chlorophyceae</taxon>
        <taxon>CS clade</taxon>
        <taxon>Chlamydomonadales</taxon>
        <taxon>Volvocaceae</taxon>
        <taxon>Pleodorina</taxon>
    </lineage>
</organism>
<feature type="compositionally biased region" description="Pro residues" evidence="1">
    <location>
        <begin position="198"/>
        <end position="224"/>
    </location>
</feature>
<dbReference type="PANTHER" id="PTHR45725:SF18">
    <property type="entry name" value="ORC1-LIKE AAA ATPASE DOMAIN-CONTAINING PROTEIN"/>
    <property type="match status" value="1"/>
</dbReference>
<feature type="region of interest" description="Disordered" evidence="1">
    <location>
        <begin position="382"/>
        <end position="414"/>
    </location>
</feature>
<feature type="compositionally biased region" description="Basic and acidic residues" evidence="1">
    <location>
        <begin position="647"/>
        <end position="657"/>
    </location>
</feature>
<dbReference type="EMBL" id="BRXU01000012">
    <property type="protein sequence ID" value="GLC55201.1"/>
    <property type="molecule type" value="Genomic_DNA"/>
</dbReference>
<reference evidence="2 3" key="1">
    <citation type="journal article" date="2023" name="Commun. Biol.">
        <title>Reorganization of the ancestral sex-determining regions during the evolution of trioecy in Pleodorina starrii.</title>
        <authorList>
            <person name="Takahashi K."/>
            <person name="Suzuki S."/>
            <person name="Kawai-Toyooka H."/>
            <person name="Yamamoto K."/>
            <person name="Hamaji T."/>
            <person name="Ootsuki R."/>
            <person name="Yamaguchi H."/>
            <person name="Kawachi M."/>
            <person name="Higashiyama T."/>
            <person name="Nozaki H."/>
        </authorList>
    </citation>
    <scope>NUCLEOTIDE SEQUENCE [LARGE SCALE GENOMIC DNA]</scope>
    <source>
        <strain evidence="2 3">NIES-4479</strain>
    </source>
</reference>
<feature type="region of interest" description="Disordered" evidence="1">
    <location>
        <begin position="631"/>
        <end position="657"/>
    </location>
</feature>
<gene>
    <name evidence="2" type="primary">PLESTB001549</name>
    <name evidence="2" type="ORF">PLESTB_000954500</name>
</gene>
<keyword evidence="3" id="KW-1185">Reference proteome</keyword>
<dbReference type="Proteomes" id="UP001165080">
    <property type="component" value="Unassembled WGS sequence"/>
</dbReference>
<feature type="region of interest" description="Disordered" evidence="1">
    <location>
        <begin position="191"/>
        <end position="258"/>
    </location>
</feature>
<protein>
    <submittedName>
        <fullName evidence="2">Uncharacterized protein</fullName>
    </submittedName>
</protein>
<dbReference type="InterPro" id="IPR051425">
    <property type="entry name" value="Formin_Homology"/>
</dbReference>